<keyword evidence="4" id="KW-0408">Iron</keyword>
<accession>A0ABV7CCG1</accession>
<dbReference type="InterPro" id="IPR002491">
    <property type="entry name" value="ABC_transptr_periplasmic_BD"/>
</dbReference>
<dbReference type="CDD" id="cd01146">
    <property type="entry name" value="FhuD"/>
    <property type="match status" value="1"/>
</dbReference>
<organism evidence="8 9">
    <name type="scientific">Vibrio zhugei</name>
    <dbReference type="NCBI Taxonomy" id="2479546"/>
    <lineage>
        <taxon>Bacteria</taxon>
        <taxon>Pseudomonadati</taxon>
        <taxon>Pseudomonadota</taxon>
        <taxon>Gammaproteobacteria</taxon>
        <taxon>Vibrionales</taxon>
        <taxon>Vibrionaceae</taxon>
        <taxon>Vibrio</taxon>
    </lineage>
</organism>
<name>A0ABV7CCG1_9VIBR</name>
<evidence type="ECO:0000259" key="7">
    <source>
        <dbReference type="PROSITE" id="PS50983"/>
    </source>
</evidence>
<dbReference type="EMBL" id="JBHRSE010000061">
    <property type="protein sequence ID" value="MFC3024094.1"/>
    <property type="molecule type" value="Genomic_DNA"/>
</dbReference>
<feature type="chain" id="PRO_5046162615" evidence="6">
    <location>
        <begin position="22"/>
        <end position="302"/>
    </location>
</feature>
<sequence length="302" mass="33882">MCIAHRFLIICSLIVSASAGAIDIQHKLGNQHFATTPKKVVALDWSLAETVLSLGVPLQGIADSRGYRQWVVKPQLASTTIDVGSRQEPNLELLTRLKPDVILISQDMASAYLRLNKIAPVLVYSIYNKDKHPLLAAQQVTRSLGRLLDKQAQAERVIQQTNHHFKVNGEKLHEHKINPELLFVRFISDKTLRIHGQGSLAQATIAKMGLHNAWQESTNFWGFSTVGIEKLAEHQEAKLMIFGPQSPAIERQLNQSPLWQAMAFYRQQALYPLPPIWTFGGLIAAQRFSDQITQELIAHHAN</sequence>
<gene>
    <name evidence="8" type="ORF">ACFODT_09660</name>
</gene>
<protein>
    <submittedName>
        <fullName evidence="8">Iron-siderophore ABC transporter substrate-binding protein</fullName>
    </submittedName>
</protein>
<keyword evidence="4" id="KW-0410">Iron transport</keyword>
<reference evidence="9" key="1">
    <citation type="journal article" date="2019" name="Int. J. Syst. Evol. Microbiol.">
        <title>The Global Catalogue of Microorganisms (GCM) 10K type strain sequencing project: providing services to taxonomists for standard genome sequencing and annotation.</title>
        <authorList>
            <consortium name="The Broad Institute Genomics Platform"/>
            <consortium name="The Broad Institute Genome Sequencing Center for Infectious Disease"/>
            <person name="Wu L."/>
            <person name="Ma J."/>
        </authorList>
    </citation>
    <scope>NUCLEOTIDE SEQUENCE [LARGE SCALE GENOMIC DNA]</scope>
    <source>
        <strain evidence="9">KCTC 62784</strain>
    </source>
</reference>
<feature type="domain" description="Fe/B12 periplasmic-binding" evidence="7">
    <location>
        <begin position="39"/>
        <end position="300"/>
    </location>
</feature>
<dbReference type="InterPro" id="IPR051313">
    <property type="entry name" value="Bact_iron-sidero_bind"/>
</dbReference>
<evidence type="ECO:0000313" key="9">
    <source>
        <dbReference type="Proteomes" id="UP001595384"/>
    </source>
</evidence>
<evidence type="ECO:0000256" key="1">
    <source>
        <dbReference type="ARBA" id="ARBA00004196"/>
    </source>
</evidence>
<feature type="signal peptide" evidence="6">
    <location>
        <begin position="1"/>
        <end position="21"/>
    </location>
</feature>
<evidence type="ECO:0000256" key="6">
    <source>
        <dbReference type="SAM" id="SignalP"/>
    </source>
</evidence>
<proteinExistence type="inferred from homology"/>
<evidence type="ECO:0000256" key="3">
    <source>
        <dbReference type="ARBA" id="ARBA00022448"/>
    </source>
</evidence>
<keyword evidence="3" id="KW-0813">Transport</keyword>
<dbReference type="Pfam" id="PF01497">
    <property type="entry name" value="Peripla_BP_2"/>
    <property type="match status" value="1"/>
</dbReference>
<dbReference type="PANTHER" id="PTHR30532:SF1">
    <property type="entry name" value="IRON(3+)-HYDROXAMATE-BINDING PROTEIN FHUD"/>
    <property type="match status" value="1"/>
</dbReference>
<evidence type="ECO:0000256" key="5">
    <source>
        <dbReference type="ARBA" id="ARBA00022729"/>
    </source>
</evidence>
<evidence type="ECO:0000256" key="2">
    <source>
        <dbReference type="ARBA" id="ARBA00008814"/>
    </source>
</evidence>
<dbReference type="PANTHER" id="PTHR30532">
    <property type="entry name" value="IRON III DICITRATE-BINDING PERIPLASMIC PROTEIN"/>
    <property type="match status" value="1"/>
</dbReference>
<comment type="subcellular location">
    <subcellularLocation>
        <location evidence="1">Cell envelope</location>
    </subcellularLocation>
</comment>
<dbReference type="SUPFAM" id="SSF53807">
    <property type="entry name" value="Helical backbone' metal receptor"/>
    <property type="match status" value="1"/>
</dbReference>
<comment type="caution">
    <text evidence="8">The sequence shown here is derived from an EMBL/GenBank/DDBJ whole genome shotgun (WGS) entry which is preliminary data.</text>
</comment>
<dbReference type="PRINTS" id="PR01715">
    <property type="entry name" value="FERRIBNDNGPP"/>
</dbReference>
<evidence type="ECO:0000256" key="4">
    <source>
        <dbReference type="ARBA" id="ARBA00022496"/>
    </source>
</evidence>
<dbReference type="RefSeq" id="WP_123014614.1">
    <property type="nucleotide sequence ID" value="NZ_AP024912.1"/>
</dbReference>
<keyword evidence="9" id="KW-1185">Reference proteome</keyword>
<dbReference type="Gene3D" id="3.40.50.1980">
    <property type="entry name" value="Nitrogenase molybdenum iron protein domain"/>
    <property type="match status" value="2"/>
</dbReference>
<dbReference type="Proteomes" id="UP001595384">
    <property type="component" value="Unassembled WGS sequence"/>
</dbReference>
<keyword evidence="4" id="KW-0406">Ion transport</keyword>
<comment type="similarity">
    <text evidence="2">Belongs to the bacterial solute-binding protein 8 family.</text>
</comment>
<evidence type="ECO:0000313" key="8">
    <source>
        <dbReference type="EMBL" id="MFC3024094.1"/>
    </source>
</evidence>
<keyword evidence="5 6" id="KW-0732">Signal</keyword>
<dbReference type="PROSITE" id="PS50983">
    <property type="entry name" value="FE_B12_PBP"/>
    <property type="match status" value="1"/>
</dbReference>